<evidence type="ECO:0000256" key="3">
    <source>
        <dbReference type="ARBA" id="ARBA00022960"/>
    </source>
</evidence>
<dbReference type="GO" id="GO:0008360">
    <property type="term" value="P:regulation of cell shape"/>
    <property type="evidence" value="ECO:0007669"/>
    <property type="project" value="UniProtKB-KW"/>
</dbReference>
<dbReference type="Pfam" id="PF01098">
    <property type="entry name" value="FTSW_RODA_SPOVE"/>
    <property type="match status" value="1"/>
</dbReference>
<feature type="transmembrane region" description="Helical" evidence="7">
    <location>
        <begin position="37"/>
        <end position="58"/>
    </location>
</feature>
<proteinExistence type="predicted"/>
<evidence type="ECO:0000256" key="7">
    <source>
        <dbReference type="SAM" id="Phobius"/>
    </source>
</evidence>
<feature type="region of interest" description="Disordered" evidence="6">
    <location>
        <begin position="406"/>
        <end position="430"/>
    </location>
</feature>
<gene>
    <name evidence="8" type="ORF">CJ218_00430</name>
</gene>
<feature type="compositionally biased region" description="Basic residues" evidence="6">
    <location>
        <begin position="419"/>
        <end position="430"/>
    </location>
</feature>
<dbReference type="InterPro" id="IPR001182">
    <property type="entry name" value="FtsW/RodA"/>
</dbReference>
<dbReference type="OrthoDB" id="9768187at2"/>
<evidence type="ECO:0000256" key="4">
    <source>
        <dbReference type="ARBA" id="ARBA00022989"/>
    </source>
</evidence>
<sequence>MLNFIKNKVNLSILIFYFMFAFSSLVLIALAEYNNGIMPTLFLKQFVFYLIGLGIIYILQKIPVDLIERFTIGIYLFSLVLLVGIFLVPNSMAPIVNGARSWYNFGLFTIQPSEFAKVATIAMISLLIKEQSFRDNSDPIKLLKILLIVSIPFILVLKENDLGNGLFFIYLFLGLVFLVSTHKKTLLNIYSVVLVVLATIILGALYFPSLLSLVGLKGYQLKRILSWLNPEAYSLDYSYQITQVLSEIKTGGLTGTFVKNKTYIDEQFNDFIFSIVAKNFGFIGAFFFLILFFIFILRLFNIVKKCEQGNYSYYFILLAICSFCFSFFINIFSTLSIIPVIGISMPFISYGGSSLMANSILLGIIIKINATIHEEYLEDEYYEYDNNDDNNDYNNYDNQFNDYSENYDYNDNYDDNPNRYRRSKRKNNYR</sequence>
<dbReference type="GO" id="GO:0015648">
    <property type="term" value="F:lipid-linked peptidoglycan transporter activity"/>
    <property type="evidence" value="ECO:0007669"/>
    <property type="project" value="TreeGrafter"/>
</dbReference>
<keyword evidence="2 7" id="KW-0812">Transmembrane</keyword>
<comment type="subcellular location">
    <subcellularLocation>
        <location evidence="1">Membrane</location>
        <topology evidence="1">Multi-pass membrane protein</topology>
    </subcellularLocation>
</comment>
<dbReference type="AlphaFoldDB" id="A0A2N6SGI0"/>
<evidence type="ECO:0000256" key="2">
    <source>
        <dbReference type="ARBA" id="ARBA00022692"/>
    </source>
</evidence>
<organism evidence="8 9">
    <name type="scientific">Gemella sanguinis</name>
    <dbReference type="NCBI Taxonomy" id="84135"/>
    <lineage>
        <taxon>Bacteria</taxon>
        <taxon>Bacillati</taxon>
        <taxon>Bacillota</taxon>
        <taxon>Bacilli</taxon>
        <taxon>Bacillales</taxon>
        <taxon>Gemellaceae</taxon>
        <taxon>Gemella</taxon>
    </lineage>
</organism>
<feature type="transmembrane region" description="Helical" evidence="7">
    <location>
        <begin position="280"/>
        <end position="300"/>
    </location>
</feature>
<name>A0A2N6SGI0_9BACL</name>
<evidence type="ECO:0000313" key="8">
    <source>
        <dbReference type="EMBL" id="PMC53045.1"/>
    </source>
</evidence>
<feature type="transmembrane region" description="Helical" evidence="7">
    <location>
        <begin position="12"/>
        <end position="31"/>
    </location>
</feature>
<keyword evidence="8" id="KW-0131">Cell cycle</keyword>
<accession>A0A2N6SGI0</accession>
<dbReference type="PANTHER" id="PTHR30474">
    <property type="entry name" value="CELL CYCLE PROTEIN"/>
    <property type="match status" value="1"/>
</dbReference>
<feature type="transmembrane region" description="Helical" evidence="7">
    <location>
        <begin position="108"/>
        <end position="128"/>
    </location>
</feature>
<feature type="transmembrane region" description="Helical" evidence="7">
    <location>
        <begin position="163"/>
        <end position="180"/>
    </location>
</feature>
<dbReference type="STRING" id="84135.GCA_001052115_01022"/>
<feature type="transmembrane region" description="Helical" evidence="7">
    <location>
        <begin position="347"/>
        <end position="366"/>
    </location>
</feature>
<keyword evidence="5 7" id="KW-0472">Membrane</keyword>
<feature type="transmembrane region" description="Helical" evidence="7">
    <location>
        <begin position="312"/>
        <end position="341"/>
    </location>
</feature>
<dbReference type="GO" id="GO:0032153">
    <property type="term" value="C:cell division site"/>
    <property type="evidence" value="ECO:0007669"/>
    <property type="project" value="TreeGrafter"/>
</dbReference>
<feature type="transmembrane region" description="Helical" evidence="7">
    <location>
        <begin position="187"/>
        <end position="207"/>
    </location>
</feature>
<keyword evidence="3" id="KW-0133">Cell shape</keyword>
<evidence type="ECO:0000313" key="9">
    <source>
        <dbReference type="Proteomes" id="UP000235670"/>
    </source>
</evidence>
<comment type="caution">
    <text evidence="8">The sequence shown here is derived from an EMBL/GenBank/DDBJ whole genome shotgun (WGS) entry which is preliminary data.</text>
</comment>
<protein>
    <submittedName>
        <fullName evidence="8">Cell division protein</fullName>
    </submittedName>
</protein>
<feature type="transmembrane region" description="Helical" evidence="7">
    <location>
        <begin position="140"/>
        <end position="157"/>
    </location>
</feature>
<dbReference type="GO" id="GO:0005886">
    <property type="term" value="C:plasma membrane"/>
    <property type="evidence" value="ECO:0007669"/>
    <property type="project" value="TreeGrafter"/>
</dbReference>
<feature type="transmembrane region" description="Helical" evidence="7">
    <location>
        <begin position="70"/>
        <end position="88"/>
    </location>
</feature>
<dbReference type="RefSeq" id="WP_102189229.1">
    <property type="nucleotide sequence ID" value="NZ_PNGT01000001.1"/>
</dbReference>
<reference evidence="8 9" key="1">
    <citation type="submission" date="2017-09" db="EMBL/GenBank/DDBJ databases">
        <title>Bacterial strain isolated from the female urinary microbiota.</title>
        <authorList>
            <person name="Thomas-White K."/>
            <person name="Kumar N."/>
            <person name="Forster S."/>
            <person name="Putonti C."/>
            <person name="Lawley T."/>
            <person name="Wolfe A.J."/>
        </authorList>
    </citation>
    <scope>NUCLEOTIDE SEQUENCE [LARGE SCALE GENOMIC DNA]</scope>
    <source>
        <strain evidence="8 9">UMB0186</strain>
    </source>
</reference>
<evidence type="ECO:0000256" key="6">
    <source>
        <dbReference type="SAM" id="MobiDB-lite"/>
    </source>
</evidence>
<dbReference type="GO" id="GO:0051301">
    <property type="term" value="P:cell division"/>
    <property type="evidence" value="ECO:0007669"/>
    <property type="project" value="UniProtKB-KW"/>
</dbReference>
<dbReference type="Proteomes" id="UP000235670">
    <property type="component" value="Unassembled WGS sequence"/>
</dbReference>
<evidence type="ECO:0000256" key="1">
    <source>
        <dbReference type="ARBA" id="ARBA00004141"/>
    </source>
</evidence>
<keyword evidence="4 7" id="KW-1133">Transmembrane helix</keyword>
<dbReference type="PANTHER" id="PTHR30474:SF1">
    <property type="entry name" value="PEPTIDOGLYCAN GLYCOSYLTRANSFERASE MRDB"/>
    <property type="match status" value="1"/>
</dbReference>
<dbReference type="EMBL" id="PNGT01000001">
    <property type="protein sequence ID" value="PMC53045.1"/>
    <property type="molecule type" value="Genomic_DNA"/>
</dbReference>
<evidence type="ECO:0000256" key="5">
    <source>
        <dbReference type="ARBA" id="ARBA00023136"/>
    </source>
</evidence>
<keyword evidence="8" id="KW-0132">Cell division</keyword>